<organism evidence="1">
    <name type="scientific">bioreactor metagenome</name>
    <dbReference type="NCBI Taxonomy" id="1076179"/>
    <lineage>
        <taxon>unclassified sequences</taxon>
        <taxon>metagenomes</taxon>
        <taxon>ecological metagenomes</taxon>
    </lineage>
</organism>
<comment type="caution">
    <text evidence="1">The sequence shown here is derived from an EMBL/GenBank/DDBJ whole genome shotgun (WGS) entry which is preliminary data.</text>
</comment>
<reference evidence="1" key="1">
    <citation type="submission" date="2019-08" db="EMBL/GenBank/DDBJ databases">
        <authorList>
            <person name="Kucharzyk K."/>
            <person name="Murdoch R.W."/>
            <person name="Higgins S."/>
            <person name="Loffler F."/>
        </authorList>
    </citation>
    <scope>NUCLEOTIDE SEQUENCE</scope>
</reference>
<dbReference type="EMBL" id="VSSQ01098317">
    <property type="protein sequence ID" value="MPN41338.1"/>
    <property type="molecule type" value="Genomic_DNA"/>
</dbReference>
<name>A0A645HQK5_9ZZZZ</name>
<sequence length="53" mass="5661">MPKLIAQLGQAYRQFGFVNRVEFTLCLEQLAVFQCLPAASGGLGGIDDDAVGM</sequence>
<dbReference type="AlphaFoldDB" id="A0A645HQK5"/>
<gene>
    <name evidence="1" type="ORF">SDC9_188881</name>
</gene>
<protein>
    <submittedName>
        <fullName evidence="1">Uncharacterized protein</fullName>
    </submittedName>
</protein>
<evidence type="ECO:0000313" key="1">
    <source>
        <dbReference type="EMBL" id="MPN41338.1"/>
    </source>
</evidence>
<proteinExistence type="predicted"/>
<accession>A0A645HQK5</accession>